<feature type="domain" description="Phosphoribosyltransferase" evidence="1">
    <location>
        <begin position="8"/>
        <end position="144"/>
    </location>
</feature>
<dbReference type="EMBL" id="QMFY01000001">
    <property type="protein sequence ID" value="RAW02644.1"/>
    <property type="molecule type" value="Genomic_DNA"/>
</dbReference>
<dbReference type="SUPFAM" id="SSF53271">
    <property type="entry name" value="PRTase-like"/>
    <property type="match status" value="1"/>
</dbReference>
<gene>
    <name evidence="2" type="ORF">DQQ10_00610</name>
</gene>
<protein>
    <submittedName>
        <fullName evidence="2">Phosphoribosyltransferase</fullName>
    </submittedName>
</protein>
<dbReference type="InterPro" id="IPR029057">
    <property type="entry name" value="PRTase-like"/>
</dbReference>
<organism evidence="2 3">
    <name type="scientific">Pseudochryseolinea flava</name>
    <dbReference type="NCBI Taxonomy" id="2059302"/>
    <lineage>
        <taxon>Bacteria</taxon>
        <taxon>Pseudomonadati</taxon>
        <taxon>Bacteroidota</taxon>
        <taxon>Cytophagia</taxon>
        <taxon>Cytophagales</taxon>
        <taxon>Fulvivirgaceae</taxon>
        <taxon>Pseudochryseolinea</taxon>
    </lineage>
</organism>
<dbReference type="PANTHER" id="PTHR11608:SF0">
    <property type="entry name" value="BIFUNCTIONAL PROTEIN PYRR"/>
    <property type="match status" value="1"/>
</dbReference>
<keyword evidence="3" id="KW-1185">Reference proteome</keyword>
<comment type="caution">
    <text evidence="2">The sequence shown here is derived from an EMBL/GenBank/DDBJ whole genome shotgun (WGS) entry which is preliminary data.</text>
</comment>
<dbReference type="RefSeq" id="WP_112744861.1">
    <property type="nucleotide sequence ID" value="NZ_QMFY01000001.1"/>
</dbReference>
<dbReference type="CDD" id="cd06223">
    <property type="entry name" value="PRTases_typeI"/>
    <property type="match status" value="1"/>
</dbReference>
<name>A0A364Y6C0_9BACT</name>
<keyword evidence="2" id="KW-0808">Transferase</keyword>
<evidence type="ECO:0000259" key="1">
    <source>
        <dbReference type="Pfam" id="PF00156"/>
    </source>
</evidence>
<keyword evidence="2" id="KW-0328">Glycosyltransferase</keyword>
<dbReference type="PANTHER" id="PTHR11608">
    <property type="entry name" value="BIFUNCTIONAL PROTEIN PYRR"/>
    <property type="match status" value="1"/>
</dbReference>
<accession>A0A364Y6C0</accession>
<dbReference type="Pfam" id="PF00156">
    <property type="entry name" value="Pribosyltran"/>
    <property type="match status" value="1"/>
</dbReference>
<dbReference type="InterPro" id="IPR000836">
    <property type="entry name" value="PRTase_dom"/>
</dbReference>
<proteinExistence type="predicted"/>
<dbReference type="GO" id="GO:0016757">
    <property type="term" value="F:glycosyltransferase activity"/>
    <property type="evidence" value="ECO:0007669"/>
    <property type="project" value="UniProtKB-KW"/>
</dbReference>
<evidence type="ECO:0000313" key="3">
    <source>
        <dbReference type="Proteomes" id="UP000251889"/>
    </source>
</evidence>
<dbReference type="InterPro" id="IPR050137">
    <property type="entry name" value="PyrR_bifunctional"/>
</dbReference>
<dbReference type="OrthoDB" id="664757at2"/>
<evidence type="ECO:0000313" key="2">
    <source>
        <dbReference type="EMBL" id="RAW02644.1"/>
    </source>
</evidence>
<sequence length="167" mass="18724">MTTEKSLILDAVQVKQKIRRMAFEIYERNVKEKTIVLAGIDGQGYVLAKLLAKEVANISPLEVKLVLLHLDKSAPAQSEITVDCDLKELRKKCIVLVDDVLNTGRTFTYGIKPFLDTEVKKIEVAVLVDRGLTIFPVHAQYTGYELSTTIKDHIEVVLGKDTAVYLH</sequence>
<dbReference type="AlphaFoldDB" id="A0A364Y6C0"/>
<dbReference type="Proteomes" id="UP000251889">
    <property type="component" value="Unassembled WGS sequence"/>
</dbReference>
<reference evidence="2 3" key="1">
    <citation type="submission" date="2018-06" db="EMBL/GenBank/DDBJ databases">
        <title>Chryseolinea flavus sp. nov., a member of the phylum Bacteroidetes isolated from soil.</title>
        <authorList>
            <person name="Li Y."/>
            <person name="Wang J."/>
        </authorList>
    </citation>
    <scope>NUCLEOTIDE SEQUENCE [LARGE SCALE GENOMIC DNA]</scope>
    <source>
        <strain evidence="2 3">SDU1-6</strain>
    </source>
</reference>
<dbReference type="Gene3D" id="3.40.50.2020">
    <property type="match status" value="1"/>
</dbReference>